<feature type="compositionally biased region" description="Gly residues" evidence="1">
    <location>
        <begin position="1243"/>
        <end position="1253"/>
    </location>
</feature>
<dbReference type="EMBL" id="BAABIK010000021">
    <property type="protein sequence ID" value="GAA4948750.1"/>
    <property type="molecule type" value="Genomic_DNA"/>
</dbReference>
<dbReference type="Gene3D" id="2.60.120.260">
    <property type="entry name" value="Galactose-binding domain-like"/>
    <property type="match status" value="2"/>
</dbReference>
<feature type="region of interest" description="Disordered" evidence="1">
    <location>
        <begin position="801"/>
        <end position="821"/>
    </location>
</feature>
<keyword evidence="2" id="KW-0472">Membrane</keyword>
<evidence type="ECO:0000313" key="4">
    <source>
        <dbReference type="EMBL" id="GAA4948750.1"/>
    </source>
</evidence>
<keyword evidence="2" id="KW-0812">Transmembrane</keyword>
<accession>A0ABP9GN67</accession>
<feature type="transmembrane region" description="Helical" evidence="2">
    <location>
        <begin position="243"/>
        <end position="269"/>
    </location>
</feature>
<feature type="compositionally biased region" description="Low complexity" evidence="1">
    <location>
        <begin position="38"/>
        <end position="57"/>
    </location>
</feature>
<sequence>MTDARPGARRDDEPDAEQAPDRAGADGAASPSTDVRAEPAPDGDPAGARPGAPGAVRAEPETPAESTADDTALLRRLKLLGASLLLCGIALSLDPAKIVGDTKIDLTINPFGFLQRALHLWDPSYFGQLQNQAYGYFFPNGPFHALLIALDMPEWLVQRVWMSVLLCAAFLGVVKLAEALGIGSLHTRILAGAAYALAPRVLTLLSYNSAELQPMMLLPWIVLPLVYGTRHGRPPMRMAMLSALAFLFCGGTNAASELAVLVVPLVYLLTRARGPRKRRLLAWWLTALFLASFWWMVPLLLMGRYVFSFMPYTEDAATTTGVTTLTNALRGADNWMGYVPVPGQPALPAGAELSTDPWMVAATALVAGLGLAGLVNRGTPERLFLITSLLTGTAIVVAGYTGALTGPFAETMRDLLNGPLSPFRNIHKFDALIRLPVVLGLAHLPLVLARDTADRRARRSSAESAPARAGLAARLLAGARGDVNGAGTAPDPPPGTVYRASAAVCALALAATLTPVATVGVATPGGFERIPGYWYEAARWLDSHNRSGTTMAVPGSARGEYVWGRPMDEPMQPLMETAWANHQIIPWGSAGVSRLNQEIDQRISSGRGSAGLTATLARMGVTHLLVRNDLERESLNGGWPARVHQALADSPGITRAVSFGPEVGSADSGQASRWYDQPYRALDVYTVDGAAPRVGTVPADEAVRVAGGPEALLDLAEQGMLPGDRPVIVGDDPGAEDIAPEDTVVTDTARRREVVYSDVRRNVGNTLTAEQDRREAPAPDIADPAWNGYTTAARYEGVADVSASSSEAGSGALPSARDPGRMPFAALDDALDTSWRSSAFAGAVGQWLEIEFEEPREVGELSIAFERLSGEPPPARISLITDDDRTSAPVAPTEDPQEFTAPAGETSTLRIRVDELAWEPEYRFGTRVGITSVTMPGLEAERTLSVPGVDGADTFLFTGSTGTVPGCMEGSRVWVCNPELAVQGEGAYTFDRSFTMTGPAADGEHTVTGRAVATDPHDVENAANRAGGYPKVTSSSTSVDHPAAMGRNAFDDDAATVWYPDPDEDEPWLDVELKERTEIGGLRVDFPGGAAAPVEVTVEAGGTVRSGWLDGSGSLGFEPVTADRLRISFDPPEGQPLEVGRVALPDVEALPPVEGGDAATPCGLGPVLRVNEERVETRIVSGTLEDRAAGRPLRYESCSDVPVREGGNRLVVEPGDQYRVRSAVLSGTDPALPAAHRQDSGDGDGGSGEGGSGEVETADVASVSGWGNSERRVTVDVGEDSFLVVNENFNEGWRATLEGRAAPLEPVRLDGWKQAWRLPAGTSGQVTLSYTPDGLYHAALALGAVFALAVAVLALRRPVGERSAARARLRARRVAGVEPAPEGGRVPGRAAALPAAVAGRLPRPALVPLGVVYGLWVGGAAGACAVGGALLLVWWLGRTPSRSLRHAKPERPALGGRLLQVLAGPWIVVVCMAGAGVCLGAGTYLAHQMPFHDLSDLLSEPLREWAPQALCLPALARLVIALGDLLGPARETAREAPHAGAATGADGSDDAGASGGGAYRGAPEPAGEREGAAEEVRT</sequence>
<feature type="compositionally biased region" description="Basic and acidic residues" evidence="1">
    <location>
        <begin position="1566"/>
        <end position="1578"/>
    </location>
</feature>
<feature type="transmembrane region" description="Helical" evidence="2">
    <location>
        <begin position="383"/>
        <end position="409"/>
    </location>
</feature>
<feature type="compositionally biased region" description="Low complexity" evidence="1">
    <location>
        <begin position="1539"/>
        <end position="1552"/>
    </location>
</feature>
<dbReference type="PROSITE" id="PS50022">
    <property type="entry name" value="FA58C_3"/>
    <property type="match status" value="1"/>
</dbReference>
<feature type="region of interest" description="Disordered" evidence="1">
    <location>
        <begin position="1229"/>
        <end position="1263"/>
    </location>
</feature>
<proteinExistence type="predicted"/>
<feature type="transmembrane region" description="Helical" evidence="2">
    <location>
        <begin position="1335"/>
        <end position="1355"/>
    </location>
</feature>
<feature type="transmembrane region" description="Helical" evidence="2">
    <location>
        <begin position="160"/>
        <end position="177"/>
    </location>
</feature>
<feature type="compositionally biased region" description="Basic and acidic residues" evidence="1">
    <location>
        <begin position="1"/>
        <end position="12"/>
    </location>
</feature>
<keyword evidence="2" id="KW-1133">Transmembrane helix</keyword>
<dbReference type="InterPro" id="IPR008979">
    <property type="entry name" value="Galactose-bd-like_sf"/>
</dbReference>
<dbReference type="Pfam" id="PF11847">
    <property type="entry name" value="GT-C_AftD"/>
    <property type="match status" value="1"/>
</dbReference>
<evidence type="ECO:0000256" key="2">
    <source>
        <dbReference type="SAM" id="Phobius"/>
    </source>
</evidence>
<reference evidence="5" key="1">
    <citation type="journal article" date="2019" name="Int. J. Syst. Evol. Microbiol.">
        <title>The Global Catalogue of Microorganisms (GCM) 10K type strain sequencing project: providing services to taxonomists for standard genome sequencing and annotation.</title>
        <authorList>
            <consortium name="The Broad Institute Genomics Platform"/>
            <consortium name="The Broad Institute Genome Sequencing Center for Infectious Disease"/>
            <person name="Wu L."/>
            <person name="Ma J."/>
        </authorList>
    </citation>
    <scope>NUCLEOTIDE SEQUENCE [LARGE SCALE GENOMIC DNA]</scope>
    <source>
        <strain evidence="5">JCM 18123</strain>
    </source>
</reference>
<gene>
    <name evidence="4" type="ORF">GCM10023224_35950</name>
</gene>
<comment type="caution">
    <text evidence="4">The sequence shown here is derived from an EMBL/GenBank/DDBJ whole genome shotgun (WGS) entry which is preliminary data.</text>
</comment>
<feature type="region of interest" description="Disordered" evidence="1">
    <location>
        <begin position="1533"/>
        <end position="1578"/>
    </location>
</feature>
<evidence type="ECO:0000313" key="5">
    <source>
        <dbReference type="Proteomes" id="UP001499993"/>
    </source>
</evidence>
<evidence type="ECO:0000256" key="1">
    <source>
        <dbReference type="SAM" id="MobiDB-lite"/>
    </source>
</evidence>
<keyword evidence="5" id="KW-1185">Reference proteome</keyword>
<feature type="transmembrane region" description="Helical" evidence="2">
    <location>
        <begin position="1413"/>
        <end position="1437"/>
    </location>
</feature>
<dbReference type="Proteomes" id="UP001499993">
    <property type="component" value="Unassembled WGS sequence"/>
</dbReference>
<evidence type="ECO:0000259" key="3">
    <source>
        <dbReference type="PROSITE" id="PS50022"/>
    </source>
</evidence>
<dbReference type="SUPFAM" id="SSF49785">
    <property type="entry name" value="Galactose-binding domain-like"/>
    <property type="match status" value="1"/>
</dbReference>
<protein>
    <submittedName>
        <fullName evidence="4">Alpha-(1-&gt;3)-arabinofuranosyltransferase</fullName>
    </submittedName>
</protein>
<feature type="compositionally biased region" description="Low complexity" evidence="1">
    <location>
        <begin position="801"/>
        <end position="816"/>
    </location>
</feature>
<dbReference type="InterPro" id="IPR000421">
    <property type="entry name" value="FA58C"/>
</dbReference>
<name>A0ABP9GN67_9ACTN</name>
<feature type="transmembrane region" description="Helical" evidence="2">
    <location>
        <begin position="281"/>
        <end position="301"/>
    </location>
</feature>
<feature type="transmembrane region" description="Helical" evidence="2">
    <location>
        <begin position="358"/>
        <end position="376"/>
    </location>
</feature>
<dbReference type="InterPro" id="IPR021798">
    <property type="entry name" value="AftD_N"/>
</dbReference>
<organism evidence="4 5">
    <name type="scientific">Streptomonospora halophila</name>
    <dbReference type="NCBI Taxonomy" id="427369"/>
    <lineage>
        <taxon>Bacteria</taxon>
        <taxon>Bacillati</taxon>
        <taxon>Actinomycetota</taxon>
        <taxon>Actinomycetes</taxon>
        <taxon>Streptosporangiales</taxon>
        <taxon>Nocardiopsidaceae</taxon>
        <taxon>Streptomonospora</taxon>
    </lineage>
</organism>
<feature type="region of interest" description="Disordered" evidence="1">
    <location>
        <begin position="1"/>
        <end position="69"/>
    </location>
</feature>
<dbReference type="RefSeq" id="WP_425579407.1">
    <property type="nucleotide sequence ID" value="NZ_BAABIK010000021.1"/>
</dbReference>
<feature type="domain" description="F5/8 type C" evidence="3">
    <location>
        <begin position="1013"/>
        <end position="1108"/>
    </location>
</feature>
<feature type="transmembrane region" description="Helical" evidence="2">
    <location>
        <begin position="1458"/>
        <end position="1485"/>
    </location>
</feature>